<dbReference type="SUPFAM" id="SSF53790">
    <property type="entry name" value="Tetrapyrrole methylase"/>
    <property type="match status" value="1"/>
</dbReference>
<name>A0A431W908_9BACI</name>
<dbReference type="GO" id="GO:0032259">
    <property type="term" value="P:methylation"/>
    <property type="evidence" value="ECO:0007669"/>
    <property type="project" value="UniProtKB-KW"/>
</dbReference>
<evidence type="ECO:0000256" key="7">
    <source>
        <dbReference type="ARBA" id="ARBA00023244"/>
    </source>
</evidence>
<evidence type="ECO:0000256" key="2">
    <source>
        <dbReference type="ARBA" id="ARBA00012162"/>
    </source>
</evidence>
<proteinExistence type="inferred from homology"/>
<dbReference type="FunFam" id="3.40.1010.10:FF:000001">
    <property type="entry name" value="Siroheme synthase"/>
    <property type="match status" value="1"/>
</dbReference>
<dbReference type="Pfam" id="PF00590">
    <property type="entry name" value="TP_methylase"/>
    <property type="match status" value="1"/>
</dbReference>
<dbReference type="PANTHER" id="PTHR45790:SF3">
    <property type="entry name" value="S-ADENOSYL-L-METHIONINE-DEPENDENT UROPORPHYRINOGEN III METHYLTRANSFERASE, CHLOROPLASTIC"/>
    <property type="match status" value="1"/>
</dbReference>
<dbReference type="InterPro" id="IPR006366">
    <property type="entry name" value="CobA/CysG_C"/>
</dbReference>
<dbReference type="InterPro" id="IPR014776">
    <property type="entry name" value="4pyrrole_Mease_sub2"/>
</dbReference>
<comment type="caution">
    <text evidence="10">The sequence shown here is derived from an EMBL/GenBank/DDBJ whole genome shotgun (WGS) entry which is preliminary data.</text>
</comment>
<accession>A0A431W908</accession>
<keyword evidence="11" id="KW-1185">Reference proteome</keyword>
<comment type="similarity">
    <text evidence="1">Belongs to the precorrin methyltransferase family.</text>
</comment>
<evidence type="ECO:0000313" key="11">
    <source>
        <dbReference type="Proteomes" id="UP000271374"/>
    </source>
</evidence>
<keyword evidence="6" id="KW-0949">S-adenosyl-L-methionine</keyword>
<gene>
    <name evidence="10" type="primary">cobA</name>
    <name evidence="10" type="ORF">EKG37_10510</name>
</gene>
<evidence type="ECO:0000256" key="8">
    <source>
        <dbReference type="ARBA" id="ARBA00079776"/>
    </source>
</evidence>
<dbReference type="AlphaFoldDB" id="A0A431W908"/>
<dbReference type="Proteomes" id="UP000271374">
    <property type="component" value="Unassembled WGS sequence"/>
</dbReference>
<reference evidence="10 11" key="1">
    <citation type="submission" date="2018-12" db="EMBL/GenBank/DDBJ databases">
        <title>Bacillus yapensis draft genome sequence.</title>
        <authorList>
            <person name="Yu L."/>
            <person name="Xu X."/>
            <person name="Tang X."/>
        </authorList>
    </citation>
    <scope>NUCLEOTIDE SEQUENCE [LARGE SCALE GENOMIC DNA]</scope>
    <source>
        <strain evidence="10 11">XXST-01</strain>
    </source>
</reference>
<sequence>MMIGKVYFVGAGPGDPKLITVRGMELLQKAEVVLYDRLVNPKLLDYVSQEALLIDCGKEKDNHLIPQENINQLLLRFAKNGKQVVRLKGGDPSVFGRVGEEAEECAEHEIPFEIVPGVTSGIGASIYAGIPLTHRDYASSVTFVTGHRRGDQHTQELNWDHLAKGVDTVVFYMGMHNLPYIQEQLITNGRDARTPVALIRYGTLDKQEVLTGELWNIAQEAAKASFKAPAIIVIGEVVRLRDKLKWWQGEASISTKKVEFFLHK</sequence>
<dbReference type="NCBIfam" id="TIGR01469">
    <property type="entry name" value="cobA_cysG_Cterm"/>
    <property type="match status" value="1"/>
</dbReference>
<keyword evidence="4 10" id="KW-0489">Methyltransferase</keyword>
<dbReference type="InterPro" id="IPR003043">
    <property type="entry name" value="Uropor_MeTrfase_CS"/>
</dbReference>
<dbReference type="CDD" id="cd11642">
    <property type="entry name" value="SUMT"/>
    <property type="match status" value="1"/>
</dbReference>
<evidence type="ECO:0000313" key="10">
    <source>
        <dbReference type="EMBL" id="RTR31993.1"/>
    </source>
</evidence>
<dbReference type="Gene3D" id="3.40.1010.10">
    <property type="entry name" value="Cobalt-precorrin-4 Transmethylase, Domain 1"/>
    <property type="match status" value="1"/>
</dbReference>
<evidence type="ECO:0000256" key="5">
    <source>
        <dbReference type="ARBA" id="ARBA00022679"/>
    </source>
</evidence>
<evidence type="ECO:0000256" key="4">
    <source>
        <dbReference type="ARBA" id="ARBA00022603"/>
    </source>
</evidence>
<dbReference type="GO" id="GO:0004851">
    <property type="term" value="F:uroporphyrin-III C-methyltransferase activity"/>
    <property type="evidence" value="ECO:0007669"/>
    <property type="project" value="UniProtKB-EC"/>
</dbReference>
<evidence type="ECO:0000256" key="3">
    <source>
        <dbReference type="ARBA" id="ARBA00018323"/>
    </source>
</evidence>
<organism evidence="10 11">
    <name type="scientific">Bacillus yapensis</name>
    <dbReference type="NCBI Taxonomy" id="2492960"/>
    <lineage>
        <taxon>Bacteria</taxon>
        <taxon>Bacillati</taxon>
        <taxon>Bacillota</taxon>
        <taxon>Bacilli</taxon>
        <taxon>Bacillales</taxon>
        <taxon>Bacillaceae</taxon>
        <taxon>Bacillus</taxon>
    </lineage>
</organism>
<dbReference type="Gene3D" id="3.30.950.10">
    <property type="entry name" value="Methyltransferase, Cobalt-precorrin-4 Transmethylase, Domain 2"/>
    <property type="match status" value="1"/>
</dbReference>
<protein>
    <recommendedName>
        <fullName evidence="3">Uroporphyrinogen-III C-methyltransferase</fullName>
        <ecNumber evidence="2">2.1.1.107</ecNumber>
    </recommendedName>
    <alternativeName>
        <fullName evidence="8">Uroporphyrinogen III methylase</fullName>
    </alternativeName>
</protein>
<dbReference type="InterPro" id="IPR014777">
    <property type="entry name" value="4pyrrole_Mease_sub1"/>
</dbReference>
<dbReference type="InterPro" id="IPR000878">
    <property type="entry name" value="4pyrrol_Mease"/>
</dbReference>
<evidence type="ECO:0000256" key="1">
    <source>
        <dbReference type="ARBA" id="ARBA00005879"/>
    </source>
</evidence>
<dbReference type="NCBIfam" id="NF004790">
    <property type="entry name" value="PRK06136.1"/>
    <property type="match status" value="1"/>
</dbReference>
<keyword evidence="5 10" id="KW-0808">Transferase</keyword>
<dbReference type="InterPro" id="IPR050161">
    <property type="entry name" value="Siro_Cobalamin_biosynth"/>
</dbReference>
<evidence type="ECO:0000259" key="9">
    <source>
        <dbReference type="Pfam" id="PF00590"/>
    </source>
</evidence>
<dbReference type="InterPro" id="IPR035996">
    <property type="entry name" value="4pyrrol_Methylase_sf"/>
</dbReference>
<keyword evidence="7" id="KW-0627">Porphyrin biosynthesis</keyword>
<dbReference type="GO" id="GO:0019354">
    <property type="term" value="P:siroheme biosynthetic process"/>
    <property type="evidence" value="ECO:0007669"/>
    <property type="project" value="InterPro"/>
</dbReference>
<dbReference type="OrthoDB" id="9815856at2"/>
<dbReference type="EMBL" id="RXNT01000007">
    <property type="protein sequence ID" value="RTR31993.1"/>
    <property type="molecule type" value="Genomic_DNA"/>
</dbReference>
<feature type="domain" description="Tetrapyrrole methylase" evidence="9">
    <location>
        <begin position="5"/>
        <end position="214"/>
    </location>
</feature>
<dbReference type="FunFam" id="3.30.950.10:FF:000001">
    <property type="entry name" value="Siroheme synthase"/>
    <property type="match status" value="1"/>
</dbReference>
<dbReference type="EC" id="2.1.1.107" evidence="2"/>
<dbReference type="PROSITE" id="PS00839">
    <property type="entry name" value="SUMT_1"/>
    <property type="match status" value="1"/>
</dbReference>
<evidence type="ECO:0000256" key="6">
    <source>
        <dbReference type="ARBA" id="ARBA00022691"/>
    </source>
</evidence>
<dbReference type="PANTHER" id="PTHR45790">
    <property type="entry name" value="SIROHEME SYNTHASE-RELATED"/>
    <property type="match status" value="1"/>
</dbReference>